<dbReference type="EMBL" id="JAAOYM010000001">
    <property type="protein sequence ID" value="NIJ12864.1"/>
    <property type="molecule type" value="Genomic_DNA"/>
</dbReference>
<dbReference type="GO" id="GO:0005524">
    <property type="term" value="F:ATP binding"/>
    <property type="evidence" value="ECO:0007669"/>
    <property type="project" value="UniProtKB-KW"/>
</dbReference>
<dbReference type="FunFam" id="3.30.300.30:FF:000007">
    <property type="entry name" value="4-coumarate--CoA ligase 2"/>
    <property type="match status" value="1"/>
</dbReference>
<dbReference type="Pfam" id="PF13193">
    <property type="entry name" value="AMP-binding_C"/>
    <property type="match status" value="1"/>
</dbReference>
<dbReference type="PROSITE" id="PS00455">
    <property type="entry name" value="AMP_BINDING"/>
    <property type="match status" value="1"/>
</dbReference>
<dbReference type="Proteomes" id="UP000545493">
    <property type="component" value="Unassembled WGS sequence"/>
</dbReference>
<keyword evidence="3" id="KW-0547">Nucleotide-binding</keyword>
<dbReference type="PANTHER" id="PTHR24096">
    <property type="entry name" value="LONG-CHAIN-FATTY-ACID--COA LIGASE"/>
    <property type="match status" value="1"/>
</dbReference>
<protein>
    <submittedName>
        <fullName evidence="7">Acyl-CoA synthetase (AMP-forming)/AMP-acid ligase II</fullName>
    </submittedName>
</protein>
<dbReference type="PANTHER" id="PTHR24096:SF149">
    <property type="entry name" value="AMP-BINDING DOMAIN-CONTAINING PROTEIN-RELATED"/>
    <property type="match status" value="1"/>
</dbReference>
<keyword evidence="8" id="KW-1185">Reference proteome</keyword>
<name>A0A7X5ZRG5_9PSEU</name>
<evidence type="ECO:0000256" key="3">
    <source>
        <dbReference type="ARBA" id="ARBA00022741"/>
    </source>
</evidence>
<comment type="similarity">
    <text evidence="1">Belongs to the ATP-dependent AMP-binding enzyme family.</text>
</comment>
<keyword evidence="4" id="KW-0067">ATP-binding</keyword>
<dbReference type="FunFam" id="3.40.50.12780:FF:000003">
    <property type="entry name" value="Long-chain-fatty-acid--CoA ligase FadD"/>
    <property type="match status" value="1"/>
</dbReference>
<evidence type="ECO:0000259" key="6">
    <source>
        <dbReference type="Pfam" id="PF13193"/>
    </source>
</evidence>
<reference evidence="7 8" key="1">
    <citation type="submission" date="2020-03" db="EMBL/GenBank/DDBJ databases">
        <title>Sequencing the genomes of 1000 actinobacteria strains.</title>
        <authorList>
            <person name="Klenk H.-P."/>
        </authorList>
    </citation>
    <scope>NUCLEOTIDE SEQUENCE [LARGE SCALE GENOMIC DNA]</scope>
    <source>
        <strain evidence="7 8">DSM 45685</strain>
    </source>
</reference>
<dbReference type="Gene3D" id="3.40.50.12780">
    <property type="entry name" value="N-terminal domain of ligase-like"/>
    <property type="match status" value="1"/>
</dbReference>
<feature type="domain" description="AMP-dependent synthetase/ligase" evidence="5">
    <location>
        <begin position="24"/>
        <end position="386"/>
    </location>
</feature>
<dbReference type="AlphaFoldDB" id="A0A7X5ZRG5"/>
<dbReference type="Gene3D" id="3.30.300.30">
    <property type="match status" value="1"/>
</dbReference>
<gene>
    <name evidence="7" type="ORF">FHU38_003208</name>
</gene>
<evidence type="ECO:0000256" key="2">
    <source>
        <dbReference type="ARBA" id="ARBA00022598"/>
    </source>
</evidence>
<dbReference type="InterPro" id="IPR042099">
    <property type="entry name" value="ANL_N_sf"/>
</dbReference>
<dbReference type="RefSeq" id="WP_167172229.1">
    <property type="nucleotide sequence ID" value="NZ_JAAOYM010000001.1"/>
</dbReference>
<evidence type="ECO:0000256" key="4">
    <source>
        <dbReference type="ARBA" id="ARBA00022840"/>
    </source>
</evidence>
<dbReference type="GO" id="GO:0016405">
    <property type="term" value="F:CoA-ligase activity"/>
    <property type="evidence" value="ECO:0007669"/>
    <property type="project" value="TreeGrafter"/>
</dbReference>
<evidence type="ECO:0000313" key="8">
    <source>
        <dbReference type="Proteomes" id="UP000545493"/>
    </source>
</evidence>
<feature type="domain" description="AMP-binding enzyme C-terminal" evidence="6">
    <location>
        <begin position="436"/>
        <end position="511"/>
    </location>
</feature>
<comment type="caution">
    <text evidence="7">The sequence shown here is derived from an EMBL/GenBank/DDBJ whole genome shotgun (WGS) entry which is preliminary data.</text>
</comment>
<evidence type="ECO:0000256" key="1">
    <source>
        <dbReference type="ARBA" id="ARBA00006432"/>
    </source>
</evidence>
<organism evidence="7 8">
    <name type="scientific">Saccharomonospora amisosensis</name>
    <dbReference type="NCBI Taxonomy" id="1128677"/>
    <lineage>
        <taxon>Bacteria</taxon>
        <taxon>Bacillati</taxon>
        <taxon>Actinomycetota</taxon>
        <taxon>Actinomycetes</taxon>
        <taxon>Pseudonocardiales</taxon>
        <taxon>Pseudonocardiaceae</taxon>
        <taxon>Saccharomonospora</taxon>
    </lineage>
</organism>
<proteinExistence type="inferred from homology"/>
<dbReference type="InterPro" id="IPR020845">
    <property type="entry name" value="AMP-binding_CS"/>
</dbReference>
<dbReference type="InterPro" id="IPR000873">
    <property type="entry name" value="AMP-dep_synth/lig_dom"/>
</dbReference>
<dbReference type="InterPro" id="IPR045851">
    <property type="entry name" value="AMP-bd_C_sf"/>
</dbReference>
<accession>A0A7X5ZRG5</accession>
<sequence length="522" mass="55347">MIYRSPLPDIEIPEVTLTEYVLGAAAGFGDKVALLDGVTGERITYAELATGVSACAGALAALGVRPGDVVALLSHNQPRYALALHGAIAAGAAVTPINPVFTPAEIAKQVTASRAKVIITSEQVAEKAAEVARQTGIAHVFVLGEPAAGSGLRGFDELRNSGEPRPWLDIDPATTVAALPFSSGTTGTAKGVRLSHRNLVANLAQTRVGWRITSDDVQAAVLPFFHIYGFTIILNSGLLGGATVVTLPRFELDGYLAALAEQRVTRAYFAPPMVLALADAPGVENYDLSPLRYALCGAAPLDVAVTERAEERLGCLIRQGYGMTEASPGTHQVFDSDFPTTPPGSVGRLSPNTEARLVRPGTNIDVEPGETGELLVRGPQVMLGYLDNPEATEETITDGWLHTGDLVRVDDDGVFWIVDRLKELIKYKGYQVAPAELESVLLSHPAVADAAVIGVPHAEGGEAPKAFVVPKAAATVEAEELLTWVAQRVAPYKKVRQLEFVDAIPKSPTGKILRRVLKQQQA</sequence>
<dbReference type="Pfam" id="PF00501">
    <property type="entry name" value="AMP-binding"/>
    <property type="match status" value="1"/>
</dbReference>
<evidence type="ECO:0000259" key="5">
    <source>
        <dbReference type="Pfam" id="PF00501"/>
    </source>
</evidence>
<dbReference type="InterPro" id="IPR025110">
    <property type="entry name" value="AMP-bd_C"/>
</dbReference>
<dbReference type="SUPFAM" id="SSF56801">
    <property type="entry name" value="Acetyl-CoA synthetase-like"/>
    <property type="match status" value="1"/>
</dbReference>
<keyword evidence="2 7" id="KW-0436">Ligase</keyword>
<evidence type="ECO:0000313" key="7">
    <source>
        <dbReference type="EMBL" id="NIJ12864.1"/>
    </source>
</evidence>